<dbReference type="GO" id="GO:0009279">
    <property type="term" value="C:cell outer membrane"/>
    <property type="evidence" value="ECO:0007669"/>
    <property type="project" value="TreeGrafter"/>
</dbReference>
<comment type="caution">
    <text evidence="2">The sequence shown here is derived from an EMBL/GenBank/DDBJ whole genome shotgun (WGS) entry which is preliminary data.</text>
</comment>
<dbReference type="Gene3D" id="2.60.40.2070">
    <property type="match status" value="1"/>
</dbReference>
<protein>
    <submittedName>
        <fullName evidence="2">Fimbria/pilus outer membrane usher protein</fullName>
    </submittedName>
</protein>
<feature type="domain" description="PapC-like C-terminal" evidence="1">
    <location>
        <begin position="265"/>
        <end position="322"/>
    </location>
</feature>
<evidence type="ECO:0000313" key="2">
    <source>
        <dbReference type="EMBL" id="TXT00615.1"/>
    </source>
</evidence>
<dbReference type="Pfam" id="PF00577">
    <property type="entry name" value="Usher"/>
    <property type="match status" value="1"/>
</dbReference>
<accession>A0A5C9AKJ9</accession>
<evidence type="ECO:0000259" key="1">
    <source>
        <dbReference type="Pfam" id="PF13953"/>
    </source>
</evidence>
<dbReference type="InterPro" id="IPR025949">
    <property type="entry name" value="PapC-like_C"/>
</dbReference>
<dbReference type="EMBL" id="VSBS01000600">
    <property type="protein sequence ID" value="TXT00615.1"/>
    <property type="molecule type" value="Genomic_DNA"/>
</dbReference>
<dbReference type="Proteomes" id="UP000321461">
    <property type="component" value="Unassembled WGS sequence"/>
</dbReference>
<feature type="non-terminal residue" evidence="2">
    <location>
        <position position="1"/>
    </location>
</feature>
<evidence type="ECO:0000313" key="3">
    <source>
        <dbReference type="Proteomes" id="UP000321461"/>
    </source>
</evidence>
<gene>
    <name evidence="2" type="ORF">FWK02_16710</name>
</gene>
<dbReference type="Gene3D" id="2.60.40.2610">
    <property type="entry name" value="Outer membrane usher protein FimD, plug domain"/>
    <property type="match status" value="1"/>
</dbReference>
<dbReference type="AlphaFoldDB" id="A0A5C9AKJ9"/>
<proteinExistence type="predicted"/>
<dbReference type="GO" id="GO:0009297">
    <property type="term" value="P:pilus assembly"/>
    <property type="evidence" value="ECO:0007669"/>
    <property type="project" value="InterPro"/>
</dbReference>
<name>A0A5C9AKJ9_ECOLX</name>
<dbReference type="PANTHER" id="PTHR30451:SF3">
    <property type="entry name" value="OUTER MEMBRANE USHER PROTEIN HTRE-RELATED"/>
    <property type="match status" value="1"/>
</dbReference>
<reference evidence="2 3" key="1">
    <citation type="submission" date="2019-08" db="EMBL/GenBank/DDBJ databases">
        <title>Whole genome analysis of cultivated E. coli strains isolated from CD patients and healthy donors.</title>
        <authorList>
            <person name="Siniagina M.N."/>
            <person name="Markelova M.I."/>
            <person name="Laikov A.V."/>
            <person name="Boulygina E.A."/>
            <person name="Khusnutdinova D.R."/>
            <person name="Kharchenko A."/>
            <person name="Grigoryeva T.V."/>
        </authorList>
    </citation>
    <scope>NUCLEOTIDE SEQUENCE [LARGE SCALE GENOMIC DNA]</scope>
    <source>
        <strain evidence="2 3">3_77_5</strain>
    </source>
</reference>
<organism evidence="2 3">
    <name type="scientific">Escherichia coli</name>
    <dbReference type="NCBI Taxonomy" id="562"/>
    <lineage>
        <taxon>Bacteria</taxon>
        <taxon>Pseudomonadati</taxon>
        <taxon>Pseudomonadota</taxon>
        <taxon>Gammaproteobacteria</taxon>
        <taxon>Enterobacterales</taxon>
        <taxon>Enterobacteriaceae</taxon>
        <taxon>Escherichia</taxon>
    </lineage>
</organism>
<dbReference type="InterPro" id="IPR043142">
    <property type="entry name" value="PapC-like_C_sf"/>
</dbReference>
<sequence length="332" mass="35760">GMTFTVNQNLPDGWGGFYLSGRVADYWNRSGTEKQYQFSYNNMYGRLSWSVSAQRVYTPDSSGHRRDDRVSLNFSYPLWFGENRTANLTSNTAFNNSRFASSQIGVNGSLDSENNLNYGVSTTTATGGQHDVALNGSYRTPWTTLNGSYSQGEGYRQSGVGASGTLIAHQHGVVFSPETGTTMALIEAKDAAGAMLPGSPGTRIDSNGYAILPYLRPYRINSVEIDPKGSNDDVAFGSTVAQVVPWEGSVVKVSFDTTLQNNITLRARQANGLPLPFAATIFGPSGKEIGVVGQGSMMFISDASAPKATVKWSGGQCSVELSQEKTKETLCR</sequence>
<dbReference type="InterPro" id="IPR042186">
    <property type="entry name" value="FimD_plug_dom"/>
</dbReference>
<dbReference type="InterPro" id="IPR000015">
    <property type="entry name" value="Fimb_usher"/>
</dbReference>
<dbReference type="PANTHER" id="PTHR30451">
    <property type="entry name" value="OUTER MEMBRANE USHER PROTEIN"/>
    <property type="match status" value="1"/>
</dbReference>
<dbReference type="Pfam" id="PF13953">
    <property type="entry name" value="PapC_C"/>
    <property type="match status" value="1"/>
</dbReference>
<dbReference type="GO" id="GO:0015473">
    <property type="term" value="F:fimbrial usher porin activity"/>
    <property type="evidence" value="ECO:0007669"/>
    <property type="project" value="InterPro"/>
</dbReference>